<evidence type="ECO:0000313" key="2">
    <source>
        <dbReference type="Proteomes" id="UP000002274"/>
    </source>
</evidence>
<evidence type="ECO:0000313" key="1">
    <source>
        <dbReference type="EMBL" id="ABM78661.1"/>
    </source>
</evidence>
<organism evidence="1 2">
    <name type="scientific">Prochlorococcus marinus (strain MIT 9303)</name>
    <dbReference type="NCBI Taxonomy" id="59922"/>
    <lineage>
        <taxon>Bacteria</taxon>
        <taxon>Bacillati</taxon>
        <taxon>Cyanobacteriota</taxon>
        <taxon>Cyanophyceae</taxon>
        <taxon>Synechococcales</taxon>
        <taxon>Prochlorococcaceae</taxon>
        <taxon>Prochlorococcus</taxon>
    </lineage>
</organism>
<dbReference type="AlphaFoldDB" id="A2CB01"/>
<protein>
    <submittedName>
        <fullName evidence="1">Uncharacterized protein</fullName>
    </submittedName>
</protein>
<accession>A2CB01</accession>
<dbReference type="EMBL" id="CP000554">
    <property type="protein sequence ID" value="ABM78661.1"/>
    <property type="molecule type" value="Genomic_DNA"/>
</dbReference>
<dbReference type="HOGENOM" id="CLU_1729756_0_0_3"/>
<dbReference type="STRING" id="59922.P9303_19191"/>
<dbReference type="KEGG" id="pmf:P9303_19191"/>
<sequence>MKYHPFYVSAKGGTIQCFQGDRGRLFRVCSRSQCLYCEGLRSAKSHLDYLESSKGLPAMLLPPCSPLQPDELWPYPPLALLMDTATNVLMENDSASAWGITENTKSNHELSLESEQTWDAVETYFECISTCSLDDGECLTSCVEQLREADE</sequence>
<gene>
    <name evidence="1" type="ordered locus">P9303_19191</name>
</gene>
<reference evidence="1 2" key="1">
    <citation type="journal article" date="2007" name="PLoS Genet.">
        <title>Patterns and implications of gene gain and loss in the evolution of Prochlorococcus.</title>
        <authorList>
            <person name="Kettler G.C."/>
            <person name="Martiny A.C."/>
            <person name="Huang K."/>
            <person name="Zucker J."/>
            <person name="Coleman M.L."/>
            <person name="Rodrigue S."/>
            <person name="Chen F."/>
            <person name="Lapidus A."/>
            <person name="Ferriera S."/>
            <person name="Johnson J."/>
            <person name="Steglich C."/>
            <person name="Church G.M."/>
            <person name="Richardson P."/>
            <person name="Chisholm S.W."/>
        </authorList>
    </citation>
    <scope>NUCLEOTIDE SEQUENCE [LARGE SCALE GENOMIC DNA]</scope>
    <source>
        <strain evidence="1 2">MIT 9303</strain>
    </source>
</reference>
<name>A2CB01_PROM3</name>
<proteinExistence type="predicted"/>
<dbReference type="Proteomes" id="UP000002274">
    <property type="component" value="Chromosome"/>
</dbReference>